<evidence type="ECO:0000256" key="1">
    <source>
        <dbReference type="SAM" id="MobiDB-lite"/>
    </source>
</evidence>
<dbReference type="EMBL" id="CAADRA010005520">
    <property type="protein sequence ID" value="VFT90818.1"/>
    <property type="molecule type" value="Genomic_DNA"/>
</dbReference>
<evidence type="ECO:0000259" key="2">
    <source>
        <dbReference type="PROSITE" id="PS50106"/>
    </source>
</evidence>
<dbReference type="SMART" id="SM00228">
    <property type="entry name" value="PDZ"/>
    <property type="match status" value="2"/>
</dbReference>
<reference evidence="4 5" key="1">
    <citation type="submission" date="2019-03" db="EMBL/GenBank/DDBJ databases">
        <authorList>
            <person name="Gaulin E."/>
            <person name="Dumas B."/>
        </authorList>
    </citation>
    <scope>NUCLEOTIDE SEQUENCE [LARGE SCALE GENOMIC DNA]</scope>
    <source>
        <strain evidence="4">CBS 568.67</strain>
    </source>
</reference>
<proteinExistence type="predicted"/>
<evidence type="ECO:0000313" key="3">
    <source>
        <dbReference type="EMBL" id="KAF0695181.1"/>
    </source>
</evidence>
<feature type="domain" description="PDZ" evidence="2">
    <location>
        <begin position="1"/>
        <end position="71"/>
    </location>
</feature>
<dbReference type="Proteomes" id="UP000332933">
    <property type="component" value="Unassembled WGS sequence"/>
</dbReference>
<dbReference type="OrthoDB" id="66881at2759"/>
<reference evidence="3" key="2">
    <citation type="submission" date="2019-06" db="EMBL/GenBank/DDBJ databases">
        <title>Genomics analysis of Aphanomyces spp. identifies a new class of oomycete effector associated with host adaptation.</title>
        <authorList>
            <person name="Gaulin E."/>
        </authorList>
    </citation>
    <scope>NUCLEOTIDE SEQUENCE</scope>
    <source>
        <strain evidence="3">CBS 578.67</strain>
    </source>
</reference>
<dbReference type="Gene3D" id="2.30.42.10">
    <property type="match status" value="2"/>
</dbReference>
<name>A0A485L092_9STRA</name>
<keyword evidence="5" id="KW-1185">Reference proteome</keyword>
<organism evidence="4 5">
    <name type="scientific">Aphanomyces stellatus</name>
    <dbReference type="NCBI Taxonomy" id="120398"/>
    <lineage>
        <taxon>Eukaryota</taxon>
        <taxon>Sar</taxon>
        <taxon>Stramenopiles</taxon>
        <taxon>Oomycota</taxon>
        <taxon>Saprolegniomycetes</taxon>
        <taxon>Saprolegniales</taxon>
        <taxon>Verrucalvaceae</taxon>
        <taxon>Aphanomyces</taxon>
    </lineage>
</organism>
<dbReference type="SUPFAM" id="SSF50156">
    <property type="entry name" value="PDZ domain-like"/>
    <property type="match status" value="2"/>
</dbReference>
<dbReference type="AlphaFoldDB" id="A0A485L092"/>
<feature type="domain" description="PDZ" evidence="2">
    <location>
        <begin position="385"/>
        <end position="458"/>
    </location>
</feature>
<dbReference type="InterPro" id="IPR001478">
    <property type="entry name" value="PDZ"/>
</dbReference>
<dbReference type="PROSITE" id="PS50106">
    <property type="entry name" value="PDZ"/>
    <property type="match status" value="2"/>
</dbReference>
<dbReference type="Pfam" id="PF00595">
    <property type="entry name" value="PDZ"/>
    <property type="match status" value="1"/>
</dbReference>
<evidence type="ECO:0000313" key="4">
    <source>
        <dbReference type="EMBL" id="VFT90818.1"/>
    </source>
</evidence>
<dbReference type="EMBL" id="VJMH01005499">
    <property type="protein sequence ID" value="KAF0695181.1"/>
    <property type="molecule type" value="Genomic_DNA"/>
</dbReference>
<accession>A0A485L092</accession>
<protein>
    <submittedName>
        <fullName evidence="4">Aste57867_13988 protein</fullName>
    </submittedName>
</protein>
<dbReference type="InterPro" id="IPR036034">
    <property type="entry name" value="PDZ_sf"/>
</dbReference>
<feature type="region of interest" description="Disordered" evidence="1">
    <location>
        <begin position="319"/>
        <end position="340"/>
    </location>
</feature>
<evidence type="ECO:0000313" key="5">
    <source>
        <dbReference type="Proteomes" id="UP000332933"/>
    </source>
</evidence>
<gene>
    <name evidence="4" type="primary">Aste57867_13988</name>
    <name evidence="3" type="ORF">As57867_013937</name>
    <name evidence="4" type="ORF">ASTE57867_13988</name>
</gene>
<feature type="compositionally biased region" description="Polar residues" evidence="1">
    <location>
        <begin position="326"/>
        <end position="335"/>
    </location>
</feature>
<sequence length="509" mass="56179">MEHVFHERGDLGIRIDFDDHGHVFVKKIEDVAGLAELSCPDLVEGDVFVSINSTSVIGLPFTDIMKRLREACASRGEHDVVLTFVPIENSFKSAAQAVEEWQTQELKALDDGEFEVVFPASEPLGFRLTESFLMTQPLCVAATSIEALTPLLHHAIVKINEHVVLAAPAADVVELLHDPTQFPKHVWFWDISNDTSCYSIVTLRSRGHVLPSLQLMPKDVMFEVPMVHSLLPAIGGDKPNLHAFSSARDDGICKDQYLMAVNGIPTLTMPHAAHTVTASSHITMLHSAMESLRGVPRRLLFRDVRLYQREFRQHRPLSPWKRRRPTSATLPSTHETAADEGDDAVEIETRSSEFAVLVAAATPAATPSDVTSPVRWKWSQGHVRRVIIPPSSQCAPGTPLGLQFETDFSSKFTVFKRYLRSTSDAKKTLREGDRIISINGVPVGDIPTDTLVQVIQGADVGPRTFVVACAASRLATRSLWPLPSWRAMVHSTLGFANKGATLDTIKIDD</sequence>
<dbReference type="CDD" id="cd00136">
    <property type="entry name" value="PDZ_canonical"/>
    <property type="match status" value="1"/>
</dbReference>